<dbReference type="EMBL" id="CP048638">
    <property type="protein sequence ID" value="QIB41529.1"/>
    <property type="molecule type" value="Genomic_DNA"/>
</dbReference>
<dbReference type="Proteomes" id="UP000464865">
    <property type="component" value="Plasmid p6"/>
</dbReference>
<geneLocation type="plasmid" evidence="1 2">
    <name>p6</name>
</geneLocation>
<keyword evidence="2" id="KW-1185">Reference proteome</keyword>
<dbReference type="KEGG" id="roy:G3A56_27425"/>
<proteinExistence type="predicted"/>
<evidence type="ECO:0000313" key="2">
    <source>
        <dbReference type="Proteomes" id="UP000464865"/>
    </source>
</evidence>
<gene>
    <name evidence="1" type="ORF">G3A56_27425</name>
</gene>
<name>A0A7L5BRG8_9HYPH</name>
<protein>
    <submittedName>
        <fullName evidence="1">Uncharacterized protein</fullName>
    </submittedName>
</protein>
<keyword evidence="1" id="KW-0614">Plasmid</keyword>
<reference evidence="1 2" key="1">
    <citation type="submission" date="2020-02" db="EMBL/GenBank/DDBJ databases">
        <title>Plant-Promoting Endophytic Bacterium Rhizobium oryzihabitans sp. nov., Isolated from the Root of Rice.</title>
        <authorList>
            <person name="zhao J."/>
            <person name="Zhang G."/>
        </authorList>
    </citation>
    <scope>NUCLEOTIDE SEQUENCE [LARGE SCALE GENOMIC DNA]</scope>
    <source>
        <strain evidence="1 2">M15</strain>
        <plasmid evidence="1 2">p6</plasmid>
    </source>
</reference>
<dbReference type="AlphaFoldDB" id="A0A7L5BRG8"/>
<sequence length="48" mass="5380">MLALAGLFGTAAQMERLADSTSDYELVGRIAIVAHPVYLMLRPIYERR</sequence>
<organism evidence="1 2">
    <name type="scientific">Rhizobium oryzihabitans</name>
    <dbReference type="NCBI Taxonomy" id="2267833"/>
    <lineage>
        <taxon>Bacteria</taxon>
        <taxon>Pseudomonadati</taxon>
        <taxon>Pseudomonadota</taxon>
        <taxon>Alphaproteobacteria</taxon>
        <taxon>Hyphomicrobiales</taxon>
        <taxon>Rhizobiaceae</taxon>
        <taxon>Rhizobium/Agrobacterium group</taxon>
        <taxon>Rhizobium</taxon>
    </lineage>
</organism>
<dbReference type="RefSeq" id="WP_164056985.1">
    <property type="nucleotide sequence ID" value="NZ_CP048638.1"/>
</dbReference>
<accession>A0A7L5BRG8</accession>
<evidence type="ECO:0000313" key="1">
    <source>
        <dbReference type="EMBL" id="QIB41529.1"/>
    </source>
</evidence>